<accession>H6QAX2</accession>
<proteinExistence type="predicted"/>
<organism evidence="2 3">
    <name type="scientific">Pyrobaculum oguniense (strain DSM 13380 / JCM 10595 / TE7)</name>
    <dbReference type="NCBI Taxonomy" id="698757"/>
    <lineage>
        <taxon>Archaea</taxon>
        <taxon>Thermoproteota</taxon>
        <taxon>Thermoprotei</taxon>
        <taxon>Thermoproteales</taxon>
        <taxon>Thermoproteaceae</taxon>
        <taxon>Pyrobaculum</taxon>
    </lineage>
</organism>
<dbReference type="STRING" id="698757.Pogu_1868"/>
<dbReference type="HOGENOM" id="CLU_123170_1_0_2"/>
<evidence type="ECO:0000313" key="2">
    <source>
        <dbReference type="EMBL" id="AFA39895.1"/>
    </source>
</evidence>
<evidence type="ECO:0000313" key="3">
    <source>
        <dbReference type="Proteomes" id="UP000009062"/>
    </source>
</evidence>
<dbReference type="SMART" id="SM00748">
    <property type="entry name" value="HEPN"/>
    <property type="match status" value="1"/>
</dbReference>
<feature type="domain" description="HEPN" evidence="1">
    <location>
        <begin position="5"/>
        <end position="123"/>
    </location>
</feature>
<dbReference type="EMBL" id="CP003316">
    <property type="protein sequence ID" value="AFA39895.1"/>
    <property type="molecule type" value="Genomic_DNA"/>
</dbReference>
<reference evidence="2 3" key="1">
    <citation type="journal article" date="2012" name="Stand. Genomic Sci.">
        <title>Complete genome sequence of Pyrobaculum oguniense.</title>
        <authorList>
            <person name="Bernick D.L."/>
            <person name="Karplus K."/>
            <person name="Lui L.M."/>
            <person name="Coker J.K."/>
            <person name="Murphy J.N."/>
            <person name="Chan P.P."/>
            <person name="Cozen A.E."/>
            <person name="Lowe T.M."/>
        </authorList>
    </citation>
    <scope>NUCLEOTIDE SEQUENCE [LARGE SCALE GENOMIC DNA]</scope>
    <source>
        <strain evidence="2 3">TE7</strain>
    </source>
</reference>
<protein>
    <submittedName>
        <fullName evidence="2">Conserved protein related to C-terminal domain of eukaryotic chaperone, SACSIN</fullName>
    </submittedName>
</protein>
<dbReference type="InterPro" id="IPR007842">
    <property type="entry name" value="HEPN_dom"/>
</dbReference>
<dbReference type="Proteomes" id="UP000009062">
    <property type="component" value="Chromosome"/>
</dbReference>
<dbReference type="Pfam" id="PF05168">
    <property type="entry name" value="HEPN"/>
    <property type="match status" value="1"/>
</dbReference>
<keyword evidence="3" id="KW-1185">Reference proteome</keyword>
<name>H6QAX2_PYROT</name>
<dbReference type="Gene3D" id="1.20.120.330">
    <property type="entry name" value="Nucleotidyltransferases domain 2"/>
    <property type="match status" value="1"/>
</dbReference>
<dbReference type="eggNOG" id="arCOG01191">
    <property type="taxonomic scope" value="Archaea"/>
</dbReference>
<dbReference type="SUPFAM" id="SSF81593">
    <property type="entry name" value="Nucleotidyltransferase substrate binding subunit/domain"/>
    <property type="match status" value="1"/>
</dbReference>
<dbReference type="KEGG" id="pog:Pogu_1868"/>
<sequence length="127" mass="14991">MYILRERALQFLEQARFARERGFLELALFNLEQCAQLYMKYLLYRKVGDFPKTHYLRDLADRLLAVYGDVCRLAELVKRWGDVMALLEYAYISSRYLPIRARSGDVEKASAFVEELMEVGRCLETYS</sequence>
<evidence type="ECO:0000259" key="1">
    <source>
        <dbReference type="PROSITE" id="PS50910"/>
    </source>
</evidence>
<dbReference type="AlphaFoldDB" id="H6QAX2"/>
<gene>
    <name evidence="2" type="ordered locus">Pogu_1868</name>
</gene>
<dbReference type="PROSITE" id="PS50910">
    <property type="entry name" value="HEPN"/>
    <property type="match status" value="1"/>
</dbReference>